<keyword evidence="4" id="KW-0677">Repeat</keyword>
<dbReference type="EMBL" id="OZ035829">
    <property type="protein sequence ID" value="CAL1611144.1"/>
    <property type="molecule type" value="Genomic_DNA"/>
</dbReference>
<dbReference type="FunFam" id="2.10.50.40:FF:000001">
    <property type="entry name" value="Protein DBF4 homolog A"/>
    <property type="match status" value="1"/>
</dbReference>
<feature type="domain" description="DBF4-type" evidence="15">
    <location>
        <begin position="284"/>
        <end position="332"/>
    </location>
</feature>
<dbReference type="PROSITE" id="PS50172">
    <property type="entry name" value="BRCT"/>
    <property type="match status" value="1"/>
</dbReference>
<evidence type="ECO:0000256" key="7">
    <source>
        <dbReference type="ARBA" id="ARBA00023157"/>
    </source>
</evidence>
<evidence type="ECO:0000256" key="1">
    <source>
        <dbReference type="ARBA" id="ARBA00004123"/>
    </source>
</evidence>
<dbReference type="Pfam" id="PF07535">
    <property type="entry name" value="zf-DBF"/>
    <property type="match status" value="1"/>
</dbReference>
<dbReference type="Proteomes" id="UP001497482">
    <property type="component" value="Chromosome 7"/>
</dbReference>
<dbReference type="Pfam" id="PF01562">
    <property type="entry name" value="Pep_M12B_propep"/>
    <property type="match status" value="1"/>
</dbReference>
<dbReference type="AlphaFoldDB" id="A0AAV2MCQ6"/>
<evidence type="ECO:0000256" key="4">
    <source>
        <dbReference type="ARBA" id="ARBA00022737"/>
    </source>
</evidence>
<dbReference type="Gene3D" id="2.10.50.40">
    <property type="match status" value="1"/>
</dbReference>
<evidence type="ECO:0000313" key="17">
    <source>
        <dbReference type="Proteomes" id="UP001497482"/>
    </source>
</evidence>
<accession>A0AAV2MCQ6</accession>
<dbReference type="InterPro" id="IPR006572">
    <property type="entry name" value="Znf_DBF"/>
</dbReference>
<dbReference type="GO" id="GO:0031431">
    <property type="term" value="C:Dbf4-dependent protein kinase complex"/>
    <property type="evidence" value="ECO:0007669"/>
    <property type="project" value="TreeGrafter"/>
</dbReference>
<feature type="region of interest" description="Disordered" evidence="13">
    <location>
        <begin position="90"/>
        <end position="124"/>
    </location>
</feature>
<evidence type="ECO:0000256" key="12">
    <source>
        <dbReference type="PROSITE-ProRule" id="PRU00600"/>
    </source>
</evidence>
<dbReference type="PROSITE" id="PS51265">
    <property type="entry name" value="ZF_DBF4"/>
    <property type="match status" value="1"/>
</dbReference>
<evidence type="ECO:0000256" key="6">
    <source>
        <dbReference type="ARBA" id="ARBA00022833"/>
    </source>
</evidence>
<evidence type="ECO:0000256" key="13">
    <source>
        <dbReference type="SAM" id="MobiDB-lite"/>
    </source>
</evidence>
<dbReference type="InterPro" id="IPR001357">
    <property type="entry name" value="BRCT_dom"/>
</dbReference>
<dbReference type="PANTHER" id="PTHR15375">
    <property type="entry name" value="ACTIVATOR OF S-PHASE KINASE-RELATED"/>
    <property type="match status" value="1"/>
</dbReference>
<sequence length="578" mass="64706">MKPKHNKGTVKDADKGALIQGSTTCASQTTRAKPFTGKVFYLDLTSNKVAETLEDNIKLLGGTVEKFFSKEIKYLVTNKREAKYVHCLRQDSPVPSPESGPSSPQLCSNPHQPQSLGDGSKSSAQLQKQMAAISRGKTLVKKVVKEQERIQMNKILSNALEWGVKILYLDDVISYVHKKKKGISCQQPAPSVVKTNMKNESTKCGFQKSKAGRIGKPFIKVEDSSRHYRPFYLRLTNAPEFNLTSLPPCTPFCLEDKEVVANGTHCQRVAKASASDERPNERKKKKQGGFCECCLVKYENITTHLQSDRHKTFAKSDKYLVVDKLVSAMPCNFNRSKIKRPKCSVSSVLIAPGPCVETNSPCAALQTRSDGSRTPSMAPNRRDCCFLPFTRHQRMEKMLRPRWWISLLCVYGMMRVGLQSASEPPNGDALSRLKSLRNSDRFHEREDTVPVRLLYSRHNHTQIGQEALSTRVRDGSSSTQVNHVATATFQLDAFGRRFILDVELNHDLLSSDYVERHLSETGTAVVTNGGEHCYYQGKVRGISQSFVALSTCHGLHGLFFDGNHTYKIEPRDQDGKDT</sequence>
<dbReference type="GO" id="GO:0008270">
    <property type="term" value="F:zinc ion binding"/>
    <property type="evidence" value="ECO:0007669"/>
    <property type="project" value="UniProtKB-KW"/>
</dbReference>
<evidence type="ECO:0000256" key="2">
    <source>
        <dbReference type="ARBA" id="ARBA00022553"/>
    </source>
</evidence>
<dbReference type="InterPro" id="IPR002870">
    <property type="entry name" value="Peptidase_M12B_N"/>
</dbReference>
<feature type="domain" description="BRCT" evidence="14">
    <location>
        <begin position="30"/>
        <end position="98"/>
    </location>
</feature>
<name>A0AAV2MCQ6_KNICA</name>
<dbReference type="FunFam" id="6.10.250.3410:FF:000001">
    <property type="entry name" value="Protein DBF4 homolog A"/>
    <property type="match status" value="1"/>
</dbReference>
<dbReference type="GO" id="GO:0003676">
    <property type="term" value="F:nucleic acid binding"/>
    <property type="evidence" value="ECO:0007669"/>
    <property type="project" value="InterPro"/>
</dbReference>
<comment type="subunit">
    <text evidence="11">Forms a complex with CDC7. Note that CDC7 forms distinct complex either with DBF4A or DBF4B. Such complexes are stable upon replication stress. Interacts with MEN1, MCM2, ORC2, ORC4 and ORC6. Interacts (via IBM motifs) with PSIP1 (via IBD domain); phosphorylation increases its affinity for PSIP1.</text>
</comment>
<organism evidence="16 17">
    <name type="scientific">Knipowitschia caucasica</name>
    <name type="common">Caucasian dwarf goby</name>
    <name type="synonym">Pomatoschistus caucasicus</name>
    <dbReference type="NCBI Taxonomy" id="637954"/>
    <lineage>
        <taxon>Eukaryota</taxon>
        <taxon>Metazoa</taxon>
        <taxon>Chordata</taxon>
        <taxon>Craniata</taxon>
        <taxon>Vertebrata</taxon>
        <taxon>Euteleostomi</taxon>
        <taxon>Actinopterygii</taxon>
        <taxon>Neopterygii</taxon>
        <taxon>Teleostei</taxon>
        <taxon>Neoteleostei</taxon>
        <taxon>Acanthomorphata</taxon>
        <taxon>Gobiaria</taxon>
        <taxon>Gobiiformes</taxon>
        <taxon>Gobioidei</taxon>
        <taxon>Gobiidae</taxon>
        <taxon>Gobiinae</taxon>
        <taxon>Knipowitschia</taxon>
    </lineage>
</organism>
<evidence type="ECO:0000256" key="8">
    <source>
        <dbReference type="ARBA" id="ARBA00023242"/>
    </source>
</evidence>
<dbReference type="InterPro" id="IPR051590">
    <property type="entry name" value="Replication_Regulatory_Kinase"/>
</dbReference>
<protein>
    <recommendedName>
        <fullName evidence="10">Protein DBF4 homolog A</fullName>
    </recommendedName>
</protein>
<dbReference type="GO" id="GO:0010571">
    <property type="term" value="P:positive regulation of nuclear cell cycle DNA replication"/>
    <property type="evidence" value="ECO:0007669"/>
    <property type="project" value="TreeGrafter"/>
</dbReference>
<dbReference type="InterPro" id="IPR038545">
    <property type="entry name" value="Znf_DBF_sf"/>
</dbReference>
<keyword evidence="2" id="KW-0597">Phosphoprotein</keyword>
<evidence type="ECO:0000256" key="11">
    <source>
        <dbReference type="ARBA" id="ARBA00061819"/>
    </source>
</evidence>
<evidence type="ECO:0000259" key="15">
    <source>
        <dbReference type="PROSITE" id="PS51265"/>
    </source>
</evidence>
<evidence type="ECO:0000256" key="5">
    <source>
        <dbReference type="ARBA" id="ARBA00022771"/>
    </source>
</evidence>
<keyword evidence="8" id="KW-0539">Nucleus</keyword>
<dbReference type="PANTHER" id="PTHR15375:SF22">
    <property type="entry name" value="PROTEIN DBF4 HOMOLOG A"/>
    <property type="match status" value="1"/>
</dbReference>
<dbReference type="SMART" id="SM00586">
    <property type="entry name" value="ZnF_DBF"/>
    <property type="match status" value="1"/>
</dbReference>
<proteinExistence type="predicted"/>
<evidence type="ECO:0000256" key="10">
    <source>
        <dbReference type="ARBA" id="ARBA00040397"/>
    </source>
</evidence>
<evidence type="ECO:0000313" key="16">
    <source>
        <dbReference type="EMBL" id="CAL1611144.1"/>
    </source>
</evidence>
<dbReference type="Gene3D" id="6.10.250.3410">
    <property type="entry name" value="DBF zinc finger"/>
    <property type="match status" value="1"/>
</dbReference>
<evidence type="ECO:0000256" key="9">
    <source>
        <dbReference type="ARBA" id="ARBA00023306"/>
    </source>
</evidence>
<dbReference type="GO" id="GO:0043539">
    <property type="term" value="F:protein serine/threonine kinase activator activity"/>
    <property type="evidence" value="ECO:0007669"/>
    <property type="project" value="TreeGrafter"/>
</dbReference>
<feature type="compositionally biased region" description="Polar residues" evidence="13">
    <location>
        <begin position="105"/>
        <end position="124"/>
    </location>
</feature>
<dbReference type="GO" id="GO:1901987">
    <property type="term" value="P:regulation of cell cycle phase transition"/>
    <property type="evidence" value="ECO:0007669"/>
    <property type="project" value="TreeGrafter"/>
</dbReference>
<keyword evidence="5 12" id="KW-0863">Zinc-finger</keyword>
<comment type="subcellular location">
    <subcellularLocation>
        <location evidence="1">Nucleus</location>
    </subcellularLocation>
</comment>
<evidence type="ECO:0000259" key="14">
    <source>
        <dbReference type="PROSITE" id="PS50172"/>
    </source>
</evidence>
<keyword evidence="7" id="KW-1015">Disulfide bond</keyword>
<keyword evidence="17" id="KW-1185">Reference proteome</keyword>
<evidence type="ECO:0000256" key="3">
    <source>
        <dbReference type="ARBA" id="ARBA00022723"/>
    </source>
</evidence>
<keyword evidence="9" id="KW-0131">Cell cycle</keyword>
<reference evidence="16 17" key="1">
    <citation type="submission" date="2024-04" db="EMBL/GenBank/DDBJ databases">
        <authorList>
            <person name="Waldvogel A.-M."/>
            <person name="Schoenle A."/>
        </authorList>
    </citation>
    <scope>NUCLEOTIDE SEQUENCE [LARGE SCALE GENOMIC DNA]</scope>
</reference>
<gene>
    <name evidence="16" type="ORF">KC01_LOCUS37609</name>
</gene>
<keyword evidence="6" id="KW-0862">Zinc</keyword>
<keyword evidence="3" id="KW-0479">Metal-binding</keyword>